<keyword evidence="3" id="KW-1185">Reference proteome</keyword>
<evidence type="ECO:0000313" key="2">
    <source>
        <dbReference type="EMBL" id="KAJ4197465.1"/>
    </source>
</evidence>
<gene>
    <name evidence="2" type="ORF">NW755_000163</name>
</gene>
<feature type="compositionally biased region" description="Basic and acidic residues" evidence="1">
    <location>
        <begin position="25"/>
        <end position="34"/>
    </location>
</feature>
<dbReference type="EMBL" id="JAOQAV010000001">
    <property type="protein sequence ID" value="KAJ4197465.1"/>
    <property type="molecule type" value="Genomic_DNA"/>
</dbReference>
<accession>A0A9W8V5A7</accession>
<feature type="region of interest" description="Disordered" evidence="1">
    <location>
        <begin position="1"/>
        <end position="35"/>
    </location>
</feature>
<organism evidence="2 3">
    <name type="scientific">Fusarium falciforme</name>
    <dbReference type="NCBI Taxonomy" id="195108"/>
    <lineage>
        <taxon>Eukaryota</taxon>
        <taxon>Fungi</taxon>
        <taxon>Dikarya</taxon>
        <taxon>Ascomycota</taxon>
        <taxon>Pezizomycotina</taxon>
        <taxon>Sordariomycetes</taxon>
        <taxon>Hypocreomycetidae</taxon>
        <taxon>Hypocreales</taxon>
        <taxon>Nectriaceae</taxon>
        <taxon>Fusarium</taxon>
        <taxon>Fusarium solani species complex</taxon>
    </lineage>
</organism>
<feature type="compositionally biased region" description="Polar residues" evidence="1">
    <location>
        <begin position="1"/>
        <end position="11"/>
    </location>
</feature>
<comment type="caution">
    <text evidence="2">The sequence shown here is derived from an EMBL/GenBank/DDBJ whole genome shotgun (WGS) entry which is preliminary data.</text>
</comment>
<evidence type="ECO:0000256" key="1">
    <source>
        <dbReference type="SAM" id="MobiDB-lite"/>
    </source>
</evidence>
<name>A0A9W8V5A7_9HYPO</name>
<proteinExistence type="predicted"/>
<sequence length="71" mass="8125">MPSHTNNQSLFYTYKTAGEASSKGESQRGKKDDETAAMQEELKAMLLTADDLGQEMDEDQDEMLEYWISER</sequence>
<evidence type="ECO:0000313" key="3">
    <source>
        <dbReference type="Proteomes" id="UP001152087"/>
    </source>
</evidence>
<dbReference type="Proteomes" id="UP001152087">
    <property type="component" value="Unassembled WGS sequence"/>
</dbReference>
<dbReference type="AlphaFoldDB" id="A0A9W8V5A7"/>
<protein>
    <submittedName>
        <fullName evidence="2">Uncharacterized protein</fullName>
    </submittedName>
</protein>
<reference evidence="2" key="1">
    <citation type="submission" date="2022-09" db="EMBL/GenBank/DDBJ databases">
        <title>Fusarium specimens isolated from Avocado Roots.</title>
        <authorList>
            <person name="Stajich J."/>
            <person name="Roper C."/>
            <person name="Heimlech-Rivalta G."/>
        </authorList>
    </citation>
    <scope>NUCLEOTIDE SEQUENCE</scope>
    <source>
        <strain evidence="2">A02</strain>
    </source>
</reference>